<reference evidence="7 8" key="1">
    <citation type="submission" date="2023-05" db="EMBL/GenBank/DDBJ databases">
        <authorList>
            <person name="Yin Y."/>
            <person name="Lu Z."/>
        </authorList>
    </citation>
    <scope>NUCLEOTIDE SEQUENCE [LARGE SCALE GENOMIC DNA]</scope>
    <source>
        <strain evidence="7 8">ZM22</strain>
    </source>
</reference>
<feature type="transmembrane region" description="Helical" evidence="6">
    <location>
        <begin position="218"/>
        <end position="234"/>
    </location>
</feature>
<keyword evidence="8" id="KW-1185">Reference proteome</keyword>
<comment type="subcellular location">
    <subcellularLocation>
        <location evidence="1">Cell membrane</location>
        <topology evidence="1">Multi-pass membrane protein</topology>
    </subcellularLocation>
</comment>
<keyword evidence="3 6" id="KW-0812">Transmembrane</keyword>
<evidence type="ECO:0000256" key="4">
    <source>
        <dbReference type="ARBA" id="ARBA00022989"/>
    </source>
</evidence>
<keyword evidence="5 6" id="KW-0472">Membrane</keyword>
<feature type="transmembrane region" description="Helical" evidence="6">
    <location>
        <begin position="241"/>
        <end position="261"/>
    </location>
</feature>
<dbReference type="InterPro" id="IPR001851">
    <property type="entry name" value="ABC_transp_permease"/>
</dbReference>
<protein>
    <submittedName>
        <fullName evidence="7">ABC transporter permease</fullName>
    </submittedName>
</protein>
<feature type="transmembrane region" description="Helical" evidence="6">
    <location>
        <begin position="188"/>
        <end position="212"/>
    </location>
</feature>
<sequence length="306" mass="32117">MESYALLLGATLSAGTVLALAALGLLINEKSGIVNLGAEGMMLCAAIAGFAATVHSGNTWVGFGAGMLAGALLAAVFGVLVIWLNTNQYATGLALSLFGAGFSAFVGLGYVQAKLPELPKYAIPGLSELPVVGQALFTLHPLVYGAIVLAALMVWFLYRTRAGLVLRAVGESPSSAHALGYPVRRIRLMAVMFGGAMCGLAGAFISVVYTPLWVENMVSGRGWIALALTTFATWRPARVLLGAYLFGGVTMLQFHLQAIGVQVPSQILSMLPYLATIVVLVLISRNPTWIRVNMPASLGKPFYPGS</sequence>
<feature type="transmembrane region" description="Helical" evidence="6">
    <location>
        <begin position="131"/>
        <end position="158"/>
    </location>
</feature>
<evidence type="ECO:0000256" key="1">
    <source>
        <dbReference type="ARBA" id="ARBA00004651"/>
    </source>
</evidence>
<dbReference type="Proteomes" id="UP001240697">
    <property type="component" value="Chromosome"/>
</dbReference>
<feature type="transmembrane region" description="Helical" evidence="6">
    <location>
        <begin position="33"/>
        <end position="54"/>
    </location>
</feature>
<name>A0ABY8SNA9_9BURK</name>
<feature type="transmembrane region" description="Helical" evidence="6">
    <location>
        <begin position="91"/>
        <end position="111"/>
    </location>
</feature>
<keyword evidence="4 6" id="KW-1133">Transmembrane helix</keyword>
<proteinExistence type="predicted"/>
<dbReference type="PANTHER" id="PTHR43370:SF2">
    <property type="entry name" value="ABC TRANSPORTER PERMEASE PROTEIN"/>
    <property type="match status" value="1"/>
</dbReference>
<feature type="transmembrane region" description="Helical" evidence="6">
    <location>
        <begin position="6"/>
        <end position="26"/>
    </location>
</feature>
<accession>A0ABY8SNA9</accession>
<dbReference type="PANTHER" id="PTHR43370">
    <property type="entry name" value="SUGAR ABC TRANSPORTER INTEGRAL MEMBRANE PROTEIN-RELATED"/>
    <property type="match status" value="1"/>
</dbReference>
<evidence type="ECO:0000313" key="7">
    <source>
        <dbReference type="EMBL" id="WHS64403.1"/>
    </source>
</evidence>
<evidence type="ECO:0000256" key="5">
    <source>
        <dbReference type="ARBA" id="ARBA00023136"/>
    </source>
</evidence>
<keyword evidence="2" id="KW-1003">Cell membrane</keyword>
<feature type="transmembrane region" description="Helical" evidence="6">
    <location>
        <begin position="60"/>
        <end position="84"/>
    </location>
</feature>
<dbReference type="Pfam" id="PF02653">
    <property type="entry name" value="BPD_transp_2"/>
    <property type="match status" value="1"/>
</dbReference>
<feature type="transmembrane region" description="Helical" evidence="6">
    <location>
        <begin position="267"/>
        <end position="284"/>
    </location>
</feature>
<evidence type="ECO:0000256" key="6">
    <source>
        <dbReference type="SAM" id="Phobius"/>
    </source>
</evidence>
<evidence type="ECO:0000256" key="2">
    <source>
        <dbReference type="ARBA" id="ARBA00022475"/>
    </source>
</evidence>
<organism evidence="7 8">
    <name type="scientific">Comamonas resistens</name>
    <dbReference type="NCBI Taxonomy" id="3046670"/>
    <lineage>
        <taxon>Bacteria</taxon>
        <taxon>Pseudomonadati</taxon>
        <taxon>Pseudomonadota</taxon>
        <taxon>Betaproteobacteria</taxon>
        <taxon>Burkholderiales</taxon>
        <taxon>Comamonadaceae</taxon>
        <taxon>Comamonas</taxon>
    </lineage>
</organism>
<dbReference type="CDD" id="cd06580">
    <property type="entry name" value="TM_PBP1_transp_TpRbsC_like"/>
    <property type="match status" value="1"/>
</dbReference>
<evidence type="ECO:0000313" key="8">
    <source>
        <dbReference type="Proteomes" id="UP001240697"/>
    </source>
</evidence>
<gene>
    <name evidence="7" type="ORF">QMY55_18130</name>
</gene>
<dbReference type="RefSeq" id="WP_283485544.1">
    <property type="nucleotide sequence ID" value="NZ_CP125947.1"/>
</dbReference>
<dbReference type="EMBL" id="CP125947">
    <property type="protein sequence ID" value="WHS64403.1"/>
    <property type="molecule type" value="Genomic_DNA"/>
</dbReference>
<evidence type="ECO:0000256" key="3">
    <source>
        <dbReference type="ARBA" id="ARBA00022692"/>
    </source>
</evidence>